<dbReference type="Gene3D" id="1.25.10.10">
    <property type="entry name" value="Leucine-rich Repeat Variant"/>
    <property type="match status" value="1"/>
</dbReference>
<proteinExistence type="inferred from homology"/>
<dbReference type="Proteomes" id="UP000095009">
    <property type="component" value="Unassembled WGS sequence"/>
</dbReference>
<evidence type="ECO:0000256" key="4">
    <source>
        <dbReference type="SAM" id="MobiDB-lite"/>
    </source>
</evidence>
<accession>A0A1E3PFZ4</accession>
<keyword evidence="7" id="KW-1185">Reference proteome</keyword>
<evidence type="ECO:0000256" key="3">
    <source>
        <dbReference type="ARBA" id="ARBA00022786"/>
    </source>
</evidence>
<evidence type="ECO:0000259" key="5">
    <source>
        <dbReference type="Pfam" id="PF08623"/>
    </source>
</evidence>
<feature type="compositionally biased region" description="Acidic residues" evidence="4">
    <location>
        <begin position="358"/>
        <end position="369"/>
    </location>
</feature>
<evidence type="ECO:0000256" key="2">
    <source>
        <dbReference type="ARBA" id="ARBA00022737"/>
    </source>
</evidence>
<dbReference type="STRING" id="857566.A0A1E3PFZ4"/>
<evidence type="ECO:0000256" key="1">
    <source>
        <dbReference type="ARBA" id="ARBA00007657"/>
    </source>
</evidence>
<keyword evidence="2" id="KW-0677">Repeat</keyword>
<dbReference type="InterPro" id="IPR039852">
    <property type="entry name" value="CAND1/CAND2"/>
</dbReference>
<dbReference type="SUPFAM" id="SSF48371">
    <property type="entry name" value="ARM repeat"/>
    <property type="match status" value="1"/>
</dbReference>
<dbReference type="PANTHER" id="PTHR12696">
    <property type="entry name" value="TIP120"/>
    <property type="match status" value="1"/>
</dbReference>
<dbReference type="EMBL" id="KV454412">
    <property type="protein sequence ID" value="ODQ64333.1"/>
    <property type="molecule type" value="Genomic_DNA"/>
</dbReference>
<name>A0A1E3PFZ4_9ASCO</name>
<protein>
    <submittedName>
        <fullName evidence="6">TIP120-domain-containing protein</fullName>
    </submittedName>
</protein>
<dbReference type="GO" id="GO:0010265">
    <property type="term" value="P:SCF complex assembly"/>
    <property type="evidence" value="ECO:0007669"/>
    <property type="project" value="InterPro"/>
</dbReference>
<dbReference type="InterPro" id="IPR016024">
    <property type="entry name" value="ARM-type_fold"/>
</dbReference>
<reference evidence="6 7" key="1">
    <citation type="journal article" date="2016" name="Proc. Natl. Acad. Sci. U.S.A.">
        <title>Comparative genomics of biotechnologically important yeasts.</title>
        <authorList>
            <person name="Riley R."/>
            <person name="Haridas S."/>
            <person name="Wolfe K.H."/>
            <person name="Lopes M.R."/>
            <person name="Hittinger C.T."/>
            <person name="Goeker M."/>
            <person name="Salamov A.A."/>
            <person name="Wisecaver J.H."/>
            <person name="Long T.M."/>
            <person name="Calvey C.H."/>
            <person name="Aerts A.L."/>
            <person name="Barry K.W."/>
            <person name="Choi C."/>
            <person name="Clum A."/>
            <person name="Coughlan A.Y."/>
            <person name="Deshpande S."/>
            <person name="Douglass A.P."/>
            <person name="Hanson S.J."/>
            <person name="Klenk H.-P."/>
            <person name="LaButti K.M."/>
            <person name="Lapidus A."/>
            <person name="Lindquist E.A."/>
            <person name="Lipzen A.M."/>
            <person name="Meier-Kolthoff J.P."/>
            <person name="Ohm R.A."/>
            <person name="Otillar R.P."/>
            <person name="Pangilinan J.L."/>
            <person name="Peng Y."/>
            <person name="Rokas A."/>
            <person name="Rosa C.A."/>
            <person name="Scheuner C."/>
            <person name="Sibirny A.A."/>
            <person name="Slot J.C."/>
            <person name="Stielow J.B."/>
            <person name="Sun H."/>
            <person name="Kurtzman C.P."/>
            <person name="Blackwell M."/>
            <person name="Grigoriev I.V."/>
            <person name="Jeffries T.W."/>
        </authorList>
    </citation>
    <scope>NUCLEOTIDE SEQUENCE [LARGE SCALE GENOMIC DNA]</scope>
    <source>
        <strain evidence="6 7">DSM 6958</strain>
    </source>
</reference>
<dbReference type="OrthoDB" id="6260732at2759"/>
<keyword evidence="3" id="KW-0833">Ubl conjugation pathway</keyword>
<feature type="region of interest" description="Disordered" evidence="4">
    <location>
        <begin position="349"/>
        <end position="369"/>
    </location>
</feature>
<organism evidence="6 7">
    <name type="scientific">Nadsonia fulvescens var. elongata DSM 6958</name>
    <dbReference type="NCBI Taxonomy" id="857566"/>
    <lineage>
        <taxon>Eukaryota</taxon>
        <taxon>Fungi</taxon>
        <taxon>Dikarya</taxon>
        <taxon>Ascomycota</taxon>
        <taxon>Saccharomycotina</taxon>
        <taxon>Dipodascomycetes</taxon>
        <taxon>Dipodascales</taxon>
        <taxon>Dipodascales incertae sedis</taxon>
        <taxon>Nadsonia</taxon>
    </lineage>
</organism>
<gene>
    <name evidence="6" type="ORF">NADFUDRAFT_83847</name>
</gene>
<comment type="similarity">
    <text evidence="1">Belongs to the CAND family.</text>
</comment>
<feature type="domain" description="TATA-binding protein interacting (TIP20)" evidence="5">
    <location>
        <begin position="1093"/>
        <end position="1251"/>
    </location>
</feature>
<dbReference type="InterPro" id="IPR013932">
    <property type="entry name" value="TATA-bd_TIP120"/>
</dbReference>
<evidence type="ECO:0000313" key="7">
    <source>
        <dbReference type="Proteomes" id="UP000095009"/>
    </source>
</evidence>
<dbReference type="InterPro" id="IPR011989">
    <property type="entry name" value="ARM-like"/>
</dbReference>
<dbReference type="Pfam" id="PF08623">
    <property type="entry name" value="TIP120"/>
    <property type="match status" value="1"/>
</dbReference>
<sequence length="1297" mass="144051">MSRVNQIQQLVSQTNDLDSDIRFMALNDLNNLLSDSERASGFNHDNQSIVQIIQALLKLLKDPISEVKNQAIKCFVPLVHYASDSHIQFIITKIRETTVAHTNNSSSNDEQDQSDESIRFAALRSVITNVPARSSIARLIAEELLPYQLKVPIMTESLDAVDIVMEIIKRFGSIFNENEINKVLKNLLETLSRSKKNVIKKRTTTALGLLARYLKGPELYPLMNYITESLSAPGASDDQLKHTILLTSIIARNEPSKFVPYFNSIYPLIHRAMKLDSLDADDNSERVELREAILIALESIVSVGYKVVEPVIQDIIDICAQFIKYDPNYIDSAENIDVYADTGVDFSNTSTNSGPIKDDDDFDFADNDFDDDDNENDEGFYSEFSDDEDLNWKLRRASARLVTTLTNKSPLQLVTIYSMLVPSLVLRAASEREESVRVEILNALDAVIRATDYSSVYYTAKSNIDNRSTRRNSDISMITDADPQNRLELVAARISLGAIVSLRDNKVSFPVKQAYLANVLTDLVRVLQGLSGAITEQLVQVVCEVSSSNNSLLPDALRFINTVLRFDATTDLTLMINTFSTTILEGINDSYYKVTISGIESSISLFDHLKGLSMSSSIPVHQFCASLCNKVQTTAFDSEVRQQALVALGSLVSSVPIDQDTSASISQIILTTLSNETLRVSAIKSIELIVNTESLYLLNDLEWVAAVISQLCVFLRQSSRVLRQACLSTLKLVAVKITNNNESQIPLSDLASSLLSAAVDLDDAQLQSLVLDILALLYTSIWHQDLAESQQILDYAVNLVYQENSKLVSKSLIALFESFTCANDPKQLYNQLISSKSNATDGIASEAIAIVVARGHLTDITDQHIAQIADSVDDQTTRGSLYILGSIGRLMPLTISLDTLFDKFMSSTESVRLAAARAIGGIASGNYRMYILTVLKHLTSSSSVADDAIDNERVYLNLVSAHEILLQILDSPEKAKEFLPYTHQLWDTLFFIETNDESSRDLTAECVGKLALAYPELFLPLLKKNLSSDSVTTRLVVISAIKYTLGQSQDQKYDGLLQPIVADFLSLVQDENVEIRQIAFSAIMSAVHHKSRLLLPQMSRLLPLLYQGTNIDPSLVKTVQMGPFKHKVDGGLDLRKTVYETMFTLVSTLEPAQFLQCIQPKEMTDRFINGGLDDDHDIKVLACVTLPRLVALDIEVLGGENIKILTAKFRAALTKTVKDNAIKQEFEKQAEIKRNISRCTIEMDQYIRGTTNGDTSSLSSSVISSREKGGLSDVEVGIWVEYYNEVRGKQLIDVVFE</sequence>
<evidence type="ECO:0000313" key="6">
    <source>
        <dbReference type="EMBL" id="ODQ64333.1"/>
    </source>
</evidence>